<organism evidence="2 3">
    <name type="scientific">Bacillus nakamurai</name>
    <dbReference type="NCBI Taxonomy" id="1793963"/>
    <lineage>
        <taxon>Bacteria</taxon>
        <taxon>Bacillati</taxon>
        <taxon>Bacillota</taxon>
        <taxon>Bacilli</taxon>
        <taxon>Bacillales</taxon>
        <taxon>Bacillaceae</taxon>
        <taxon>Bacillus</taxon>
    </lineage>
</organism>
<evidence type="ECO:0000313" key="3">
    <source>
        <dbReference type="Proteomes" id="UP000075430"/>
    </source>
</evidence>
<dbReference type="EMBL" id="LSBA01000031">
    <property type="protein sequence ID" value="KXZ16399.1"/>
    <property type="molecule type" value="Genomic_DNA"/>
</dbReference>
<keyword evidence="1" id="KW-0732">Signal</keyword>
<evidence type="ECO:0000313" key="2">
    <source>
        <dbReference type="EMBL" id="KXZ16399.1"/>
    </source>
</evidence>
<gene>
    <name evidence="2" type="ORF">AXI58_19965</name>
</gene>
<dbReference type="RefSeq" id="WP_061522779.1">
    <property type="nucleotide sequence ID" value="NZ_JARLZY010000030.1"/>
</dbReference>
<name>A0A150F3Z3_9BACI</name>
<protein>
    <submittedName>
        <fullName evidence="2">Uncharacterized protein</fullName>
    </submittedName>
</protein>
<keyword evidence="3" id="KW-1185">Reference proteome</keyword>
<feature type="chain" id="PRO_5039233326" evidence="1">
    <location>
        <begin position="23"/>
        <end position="190"/>
    </location>
</feature>
<dbReference type="OrthoDB" id="2912061at2"/>
<dbReference type="AlphaFoldDB" id="A0A150F3Z3"/>
<accession>A0A150F3Z3</accession>
<comment type="caution">
    <text evidence="2">The sequence shown here is derived from an EMBL/GenBank/DDBJ whole genome shotgun (WGS) entry which is preliminary data.</text>
</comment>
<evidence type="ECO:0000256" key="1">
    <source>
        <dbReference type="SAM" id="SignalP"/>
    </source>
</evidence>
<dbReference type="Proteomes" id="UP000075430">
    <property type="component" value="Unassembled WGS sequence"/>
</dbReference>
<proteinExistence type="predicted"/>
<sequence length="190" mass="20822">MKKVFFVSAIVAGFFMSGVGVSAVKAEEYKIDPIGDEIGSEDGRSDLIDPVVAKDGAEDGVNDESSVQPKIRKISDDISLFSLLGAGEWDYLGSSTFKTRSKTFYSGGGDLGIQISQPYIGPGFTWQYKLVEEDPVINDTVSRFTLANQKGTYEVVFNVRSFVDGDNKKAELHLEKLTNPATSVSTKWWD</sequence>
<feature type="signal peptide" evidence="1">
    <location>
        <begin position="1"/>
        <end position="22"/>
    </location>
</feature>
<reference evidence="3" key="1">
    <citation type="submission" date="2016-02" db="EMBL/GenBank/DDBJ databases">
        <authorList>
            <person name="Dunlap C."/>
        </authorList>
    </citation>
    <scope>NUCLEOTIDE SEQUENCE [LARGE SCALE GENOMIC DNA]</scope>
    <source>
        <strain evidence="3">NRRL B-41092</strain>
    </source>
</reference>